<dbReference type="GeneID" id="14867346"/>
<evidence type="ECO:0000256" key="1">
    <source>
        <dbReference type="SAM" id="MobiDB-lite"/>
    </source>
</evidence>
<dbReference type="AlphaFoldDB" id="F4Q8V5"/>
<sequence>MKWRNQEDIEESFGIPKPTTSPETPVEKILEELGTWIYFNQHSQNRESLFARVDDKLVIFVGDSSTYFILSDDEGISRFVEGHLRCAVSVLDLTL</sequence>
<proteinExistence type="predicted"/>
<keyword evidence="3" id="KW-1185">Reference proteome</keyword>
<protein>
    <submittedName>
        <fullName evidence="2">Uncharacterized protein</fullName>
    </submittedName>
</protein>
<name>F4Q8V5_CACFS</name>
<dbReference type="RefSeq" id="XP_004351844.1">
    <property type="nucleotide sequence ID" value="XM_004351792.1"/>
</dbReference>
<dbReference type="Proteomes" id="UP000007797">
    <property type="component" value="Unassembled WGS sequence"/>
</dbReference>
<dbReference type="EMBL" id="GL883026">
    <property type="protein sequence ID" value="EGG15124.1"/>
    <property type="molecule type" value="Genomic_DNA"/>
</dbReference>
<evidence type="ECO:0000313" key="3">
    <source>
        <dbReference type="Proteomes" id="UP000007797"/>
    </source>
</evidence>
<gene>
    <name evidence="2" type="ORF">DFA_09948</name>
</gene>
<feature type="region of interest" description="Disordered" evidence="1">
    <location>
        <begin position="1"/>
        <end position="24"/>
    </location>
</feature>
<organism evidence="2 3">
    <name type="scientific">Cavenderia fasciculata</name>
    <name type="common">Slime mold</name>
    <name type="synonym">Dictyostelium fasciculatum</name>
    <dbReference type="NCBI Taxonomy" id="261658"/>
    <lineage>
        <taxon>Eukaryota</taxon>
        <taxon>Amoebozoa</taxon>
        <taxon>Evosea</taxon>
        <taxon>Eumycetozoa</taxon>
        <taxon>Dictyostelia</taxon>
        <taxon>Acytosteliales</taxon>
        <taxon>Cavenderiaceae</taxon>
        <taxon>Cavenderia</taxon>
    </lineage>
</organism>
<accession>F4Q8V5</accession>
<dbReference type="KEGG" id="dfa:DFA_09948"/>
<reference evidence="3" key="1">
    <citation type="journal article" date="2011" name="Genome Res.">
        <title>Phylogeny-wide analysis of social amoeba genomes highlights ancient origins for complex intercellular communication.</title>
        <authorList>
            <person name="Heidel A.J."/>
            <person name="Lawal H.M."/>
            <person name="Felder M."/>
            <person name="Schilde C."/>
            <person name="Helps N.R."/>
            <person name="Tunggal B."/>
            <person name="Rivero F."/>
            <person name="John U."/>
            <person name="Schleicher M."/>
            <person name="Eichinger L."/>
            <person name="Platzer M."/>
            <person name="Noegel A.A."/>
            <person name="Schaap P."/>
            <person name="Gloeckner G."/>
        </authorList>
    </citation>
    <scope>NUCLEOTIDE SEQUENCE [LARGE SCALE GENOMIC DNA]</scope>
    <source>
        <strain evidence="3">SH3</strain>
    </source>
</reference>
<evidence type="ECO:0000313" key="2">
    <source>
        <dbReference type="EMBL" id="EGG15124.1"/>
    </source>
</evidence>